<dbReference type="RefSeq" id="WP_091740440.1">
    <property type="nucleotide sequence ID" value="NZ_FNNQ01000010.1"/>
</dbReference>
<evidence type="ECO:0000313" key="1">
    <source>
        <dbReference type="EMBL" id="SDX10154.1"/>
    </source>
</evidence>
<proteinExistence type="predicted"/>
<dbReference type="AlphaFoldDB" id="A0A1H2YZS9"/>
<evidence type="ECO:0000313" key="2">
    <source>
        <dbReference type="Proteomes" id="UP000198534"/>
    </source>
</evidence>
<protein>
    <submittedName>
        <fullName evidence="1">3-methyladenine DNA glycosylase AlkD</fullName>
    </submittedName>
</protein>
<dbReference type="Gene3D" id="1.25.10.90">
    <property type="match status" value="1"/>
</dbReference>
<dbReference type="InterPro" id="IPR016024">
    <property type="entry name" value="ARM-type_fold"/>
</dbReference>
<dbReference type="EMBL" id="FNNQ01000010">
    <property type="protein sequence ID" value="SDX10154.1"/>
    <property type="molecule type" value="Genomic_DNA"/>
</dbReference>
<dbReference type="InterPro" id="IPR014825">
    <property type="entry name" value="DNA_alkylation"/>
</dbReference>
<organism evidence="1 2">
    <name type="scientific">Marininema mesophilum</name>
    <dbReference type="NCBI Taxonomy" id="1048340"/>
    <lineage>
        <taxon>Bacteria</taxon>
        <taxon>Bacillati</taxon>
        <taxon>Bacillota</taxon>
        <taxon>Bacilli</taxon>
        <taxon>Bacillales</taxon>
        <taxon>Thermoactinomycetaceae</taxon>
        <taxon>Marininema</taxon>
    </lineage>
</organism>
<dbReference type="SUPFAM" id="SSF48371">
    <property type="entry name" value="ARM repeat"/>
    <property type="match status" value="1"/>
</dbReference>
<dbReference type="OrthoDB" id="9775346at2"/>
<dbReference type="PANTHER" id="PTHR34070:SF1">
    <property type="entry name" value="DNA ALKYLATION REPAIR PROTEIN"/>
    <property type="match status" value="1"/>
</dbReference>
<accession>A0A1H2YZS9</accession>
<dbReference type="Proteomes" id="UP000198534">
    <property type="component" value="Unassembled WGS sequence"/>
</dbReference>
<sequence length="236" mass="28186">MRDYTQQLVSFFHEHGNTEVSLPMKKYMKDHFEFLGIRSPERKKLLQEFLRVHGKPTFHEYEKICLELWAQPEREFQYNALELLRKYRRKFEPSTVSLLETLIITKSWWDTVDHIASDLVGFLFQKHPDLIPMYTEKWLGSQNIWLQRTVILFQLKYKEKTDLRLLYQAILACKDSKEFFIQKAIGWALREYSKINSKAIVEFVESHTLAPLSKREALKRIDFPQGDDLGTEPIKK</sequence>
<dbReference type="PANTHER" id="PTHR34070">
    <property type="entry name" value="ARMADILLO-TYPE FOLD"/>
    <property type="match status" value="1"/>
</dbReference>
<gene>
    <name evidence="1" type="ORF">SAMN05444487_11053</name>
</gene>
<name>A0A1H2YZS9_9BACL</name>
<reference evidence="1 2" key="1">
    <citation type="submission" date="2016-10" db="EMBL/GenBank/DDBJ databases">
        <authorList>
            <person name="de Groot N.N."/>
        </authorList>
    </citation>
    <scope>NUCLEOTIDE SEQUENCE [LARGE SCALE GENOMIC DNA]</scope>
    <source>
        <strain evidence="1 2">DSM 45610</strain>
    </source>
</reference>
<keyword evidence="2" id="KW-1185">Reference proteome</keyword>
<dbReference type="CDD" id="cd07064">
    <property type="entry name" value="AlkD_like_1"/>
    <property type="match status" value="1"/>
</dbReference>
<dbReference type="Pfam" id="PF08713">
    <property type="entry name" value="DNA_alkylation"/>
    <property type="match status" value="1"/>
</dbReference>